<dbReference type="Gene3D" id="1.10.340.30">
    <property type="entry name" value="Hypothetical protein, domain 2"/>
    <property type="match status" value="1"/>
</dbReference>
<dbReference type="Gene3D" id="1.10.1670.10">
    <property type="entry name" value="Helix-hairpin-Helix base-excision DNA repair enzymes (C-terminal)"/>
    <property type="match status" value="1"/>
</dbReference>
<evidence type="ECO:0000256" key="1">
    <source>
        <dbReference type="SAM" id="MobiDB-lite"/>
    </source>
</evidence>
<dbReference type="InterPro" id="IPR023170">
    <property type="entry name" value="HhH_base_excis_C"/>
</dbReference>
<dbReference type="EMBL" id="DSVQ01000015">
    <property type="protein sequence ID" value="HGT39992.1"/>
    <property type="molecule type" value="Genomic_DNA"/>
</dbReference>
<name>A0A7C4LLI4_9PLAN</name>
<dbReference type="GO" id="GO:0003824">
    <property type="term" value="F:catalytic activity"/>
    <property type="evidence" value="ECO:0007669"/>
    <property type="project" value="InterPro"/>
</dbReference>
<evidence type="ECO:0000313" key="2">
    <source>
        <dbReference type="EMBL" id="HGT39992.1"/>
    </source>
</evidence>
<dbReference type="SUPFAM" id="SSF48150">
    <property type="entry name" value="DNA-glycosylase"/>
    <property type="match status" value="1"/>
</dbReference>
<dbReference type="AlphaFoldDB" id="A0A7C4LLI4"/>
<gene>
    <name evidence="2" type="ORF">ENS64_12130</name>
</gene>
<organism evidence="2">
    <name type="scientific">Schlesneria paludicola</name>
    <dbReference type="NCBI Taxonomy" id="360056"/>
    <lineage>
        <taxon>Bacteria</taxon>
        <taxon>Pseudomonadati</taxon>
        <taxon>Planctomycetota</taxon>
        <taxon>Planctomycetia</taxon>
        <taxon>Planctomycetales</taxon>
        <taxon>Planctomycetaceae</taxon>
        <taxon>Schlesneria</taxon>
    </lineage>
</organism>
<feature type="compositionally biased region" description="Basic residues" evidence="1">
    <location>
        <begin position="268"/>
        <end position="278"/>
    </location>
</feature>
<protein>
    <submittedName>
        <fullName evidence="2">Uncharacterized protein</fullName>
    </submittedName>
</protein>
<reference evidence="2" key="1">
    <citation type="journal article" date="2020" name="mSystems">
        <title>Genome- and Community-Level Interaction Insights into Carbon Utilization and Element Cycling Functions of Hydrothermarchaeota in Hydrothermal Sediment.</title>
        <authorList>
            <person name="Zhou Z."/>
            <person name="Liu Y."/>
            <person name="Xu W."/>
            <person name="Pan J."/>
            <person name="Luo Z.H."/>
            <person name="Li M."/>
        </authorList>
    </citation>
    <scope>NUCLEOTIDE SEQUENCE [LARGE SCALE GENOMIC DNA]</scope>
    <source>
        <strain evidence="2">SpSt-508</strain>
    </source>
</reference>
<dbReference type="InterPro" id="IPR011257">
    <property type="entry name" value="DNA_glycosylase"/>
</dbReference>
<accession>A0A7C4LLI4</accession>
<dbReference type="GO" id="GO:0006281">
    <property type="term" value="P:DNA repair"/>
    <property type="evidence" value="ECO:0007669"/>
    <property type="project" value="InterPro"/>
</dbReference>
<sequence length="278" mass="30681">MAANARPKSADRAAVIKKLLPLIKKHCKIAVPKLDRPIMESMLYAVCLEDASVEQADLAYERLFKQYPDLNEARVSSITEMEPIFAGLDNADWRAFRARAVLQYVFEKSFNFELESLRKKTLEIASKQLAKIRHLTPFVRNFTLQQAIGAHLIPLDEASTRVLVWLGLAAPNQSVEEVGEALKGIVRKADALQFCFTLRALATDPKWKAAFAPPSDPAAEAAPHDLSTAIDRLNDLFKYGPTAAKPKPPAKAAAKKSAEKPKPAAKPPVKKSVKTSTR</sequence>
<feature type="region of interest" description="Disordered" evidence="1">
    <location>
        <begin position="239"/>
        <end position="278"/>
    </location>
</feature>
<comment type="caution">
    <text evidence="2">The sequence shown here is derived from an EMBL/GenBank/DDBJ whole genome shotgun (WGS) entry which is preliminary data.</text>
</comment>
<proteinExistence type="predicted"/>